<protein>
    <submittedName>
        <fullName evidence="1">Uncharacterized protein</fullName>
    </submittedName>
</protein>
<proteinExistence type="predicted"/>
<organism evidence="1">
    <name type="scientific">Anguilla anguilla</name>
    <name type="common">European freshwater eel</name>
    <name type="synonym">Muraena anguilla</name>
    <dbReference type="NCBI Taxonomy" id="7936"/>
    <lineage>
        <taxon>Eukaryota</taxon>
        <taxon>Metazoa</taxon>
        <taxon>Chordata</taxon>
        <taxon>Craniata</taxon>
        <taxon>Vertebrata</taxon>
        <taxon>Euteleostomi</taxon>
        <taxon>Actinopterygii</taxon>
        <taxon>Neopterygii</taxon>
        <taxon>Teleostei</taxon>
        <taxon>Anguilliformes</taxon>
        <taxon>Anguillidae</taxon>
        <taxon>Anguilla</taxon>
    </lineage>
</organism>
<reference evidence="1" key="2">
    <citation type="journal article" date="2015" name="Fish Shellfish Immunol.">
        <title>Early steps in the European eel (Anguilla anguilla)-Vibrio vulnificus interaction in the gills: Role of the RtxA13 toxin.</title>
        <authorList>
            <person name="Callol A."/>
            <person name="Pajuelo D."/>
            <person name="Ebbesson L."/>
            <person name="Teles M."/>
            <person name="MacKenzie S."/>
            <person name="Amaro C."/>
        </authorList>
    </citation>
    <scope>NUCLEOTIDE SEQUENCE</scope>
</reference>
<accession>A0A0E9WHC9</accession>
<dbReference type="EMBL" id="GBXM01019699">
    <property type="protein sequence ID" value="JAH88878.1"/>
    <property type="molecule type" value="Transcribed_RNA"/>
</dbReference>
<reference evidence="1" key="1">
    <citation type="submission" date="2014-11" db="EMBL/GenBank/DDBJ databases">
        <authorList>
            <person name="Amaro Gonzalez C."/>
        </authorList>
    </citation>
    <scope>NUCLEOTIDE SEQUENCE</scope>
</reference>
<sequence length="55" mass="6220">MIERVIVKMKDSSGEKIGSEGKMKEKQNKEMLEQVTADAENLRTPVLTETSLVIR</sequence>
<dbReference type="AlphaFoldDB" id="A0A0E9WHC9"/>
<name>A0A0E9WHC9_ANGAN</name>
<evidence type="ECO:0000313" key="1">
    <source>
        <dbReference type="EMBL" id="JAH88878.1"/>
    </source>
</evidence>